<dbReference type="PRINTS" id="PR00039">
    <property type="entry name" value="HTHLYSR"/>
</dbReference>
<dbReference type="GO" id="GO:0006351">
    <property type="term" value="P:DNA-templated transcription"/>
    <property type="evidence" value="ECO:0007669"/>
    <property type="project" value="TreeGrafter"/>
</dbReference>
<keyword evidence="3" id="KW-0238">DNA-binding</keyword>
<dbReference type="PANTHER" id="PTHR30537:SF5">
    <property type="entry name" value="HTH-TYPE TRANSCRIPTIONAL ACTIVATOR TTDR-RELATED"/>
    <property type="match status" value="1"/>
</dbReference>
<evidence type="ECO:0000256" key="2">
    <source>
        <dbReference type="ARBA" id="ARBA00023015"/>
    </source>
</evidence>
<dbReference type="SUPFAM" id="SSF53850">
    <property type="entry name" value="Periplasmic binding protein-like II"/>
    <property type="match status" value="1"/>
</dbReference>
<keyword evidence="7" id="KW-1185">Reference proteome</keyword>
<evidence type="ECO:0000256" key="4">
    <source>
        <dbReference type="ARBA" id="ARBA00023163"/>
    </source>
</evidence>
<comment type="similarity">
    <text evidence="1">Belongs to the LysR transcriptional regulatory family.</text>
</comment>
<evidence type="ECO:0000259" key="5">
    <source>
        <dbReference type="PROSITE" id="PS50931"/>
    </source>
</evidence>
<accession>A0A839ACE6</accession>
<comment type="caution">
    <text evidence="6">The sequence shown here is derived from an EMBL/GenBank/DDBJ whole genome shotgun (WGS) entry which is preliminary data.</text>
</comment>
<dbReference type="RefSeq" id="WP_182164274.1">
    <property type="nucleotide sequence ID" value="NZ_JACFXV010000048.1"/>
</dbReference>
<feature type="domain" description="HTH lysR-type" evidence="5">
    <location>
        <begin position="1"/>
        <end position="59"/>
    </location>
</feature>
<dbReference type="GO" id="GO:0003700">
    <property type="term" value="F:DNA-binding transcription factor activity"/>
    <property type="evidence" value="ECO:0007669"/>
    <property type="project" value="InterPro"/>
</dbReference>
<dbReference type="InterPro" id="IPR036390">
    <property type="entry name" value="WH_DNA-bd_sf"/>
</dbReference>
<dbReference type="InterPro" id="IPR058163">
    <property type="entry name" value="LysR-type_TF_proteobact-type"/>
</dbReference>
<dbReference type="InterPro" id="IPR005119">
    <property type="entry name" value="LysR_subst-bd"/>
</dbReference>
<proteinExistence type="inferred from homology"/>
<reference evidence="6 7" key="1">
    <citation type="submission" date="2020-07" db="EMBL/GenBank/DDBJ databases">
        <title>Stappia sp., F7233, whole genome shotgun sequencing project.</title>
        <authorList>
            <person name="Jiang S."/>
            <person name="Liu Z.W."/>
            <person name="Du Z.J."/>
        </authorList>
    </citation>
    <scope>NUCLEOTIDE SEQUENCE [LARGE SCALE GENOMIC DNA]</scope>
    <source>
        <strain evidence="6 7">F7233</strain>
    </source>
</reference>
<evidence type="ECO:0000256" key="3">
    <source>
        <dbReference type="ARBA" id="ARBA00023125"/>
    </source>
</evidence>
<dbReference type="InterPro" id="IPR036388">
    <property type="entry name" value="WH-like_DNA-bd_sf"/>
</dbReference>
<keyword evidence="4" id="KW-0804">Transcription</keyword>
<dbReference type="PANTHER" id="PTHR30537">
    <property type="entry name" value="HTH-TYPE TRANSCRIPTIONAL REGULATOR"/>
    <property type="match status" value="1"/>
</dbReference>
<dbReference type="AlphaFoldDB" id="A0A839ACE6"/>
<dbReference type="InterPro" id="IPR000847">
    <property type="entry name" value="LysR_HTH_N"/>
</dbReference>
<protein>
    <submittedName>
        <fullName evidence="6">LysR family transcriptional regulator</fullName>
    </submittedName>
</protein>
<dbReference type="Gene3D" id="1.10.10.10">
    <property type="entry name" value="Winged helix-like DNA-binding domain superfamily/Winged helix DNA-binding domain"/>
    <property type="match status" value="1"/>
</dbReference>
<dbReference type="Pfam" id="PF00126">
    <property type="entry name" value="HTH_1"/>
    <property type="match status" value="1"/>
</dbReference>
<dbReference type="SUPFAM" id="SSF46785">
    <property type="entry name" value="Winged helix' DNA-binding domain"/>
    <property type="match status" value="1"/>
</dbReference>
<dbReference type="Proteomes" id="UP000541109">
    <property type="component" value="Unassembled WGS sequence"/>
</dbReference>
<evidence type="ECO:0000313" key="6">
    <source>
        <dbReference type="EMBL" id="MBA5777151.1"/>
    </source>
</evidence>
<dbReference type="GO" id="GO:0043565">
    <property type="term" value="F:sequence-specific DNA binding"/>
    <property type="evidence" value="ECO:0007669"/>
    <property type="project" value="TreeGrafter"/>
</dbReference>
<evidence type="ECO:0000256" key="1">
    <source>
        <dbReference type="ARBA" id="ARBA00009437"/>
    </source>
</evidence>
<dbReference type="FunFam" id="1.10.10.10:FF:000001">
    <property type="entry name" value="LysR family transcriptional regulator"/>
    <property type="match status" value="1"/>
</dbReference>
<organism evidence="6 7">
    <name type="scientific">Stappia albiluteola</name>
    <dbReference type="NCBI Taxonomy" id="2758565"/>
    <lineage>
        <taxon>Bacteria</taxon>
        <taxon>Pseudomonadati</taxon>
        <taxon>Pseudomonadota</taxon>
        <taxon>Alphaproteobacteria</taxon>
        <taxon>Hyphomicrobiales</taxon>
        <taxon>Stappiaceae</taxon>
        <taxon>Stappia</taxon>
    </lineage>
</organism>
<gene>
    <name evidence="6" type="ORF">H2509_08435</name>
</gene>
<sequence length="305" mass="33011">MDRLHMMSVFVAVAEAGSFAKGAKRLSLSPPAVTRAVSALEERLGARLINRTTRRLSLTEAGEGYLGECRRILSDIESVEQGIAGRAEAPSGHLRITSSVTFGRICVMPILSTFLDEHPRISASLLCLDRVVDIVEEGIDVAVRIAHLPDSTLVARKVGSVRRVLAASPEYLASAPPLEKPADIRDHVTIGARALAHSDDWRFVDGARELTVTARPRLDVNDAAAAIAEAERGGGVFMALSYMVKDAVEAGRLRLVLDRFMPGPVPVSLVYPQGRSLAGKVRAFIDHAAPILETRLKELEIKREA</sequence>
<dbReference type="PROSITE" id="PS50931">
    <property type="entry name" value="HTH_LYSR"/>
    <property type="match status" value="1"/>
</dbReference>
<evidence type="ECO:0000313" key="7">
    <source>
        <dbReference type="Proteomes" id="UP000541109"/>
    </source>
</evidence>
<dbReference type="Gene3D" id="3.40.190.290">
    <property type="match status" value="1"/>
</dbReference>
<dbReference type="Pfam" id="PF03466">
    <property type="entry name" value="LysR_substrate"/>
    <property type="match status" value="1"/>
</dbReference>
<keyword evidence="2" id="KW-0805">Transcription regulation</keyword>
<name>A0A839ACE6_9HYPH</name>
<dbReference type="EMBL" id="JACFXV010000048">
    <property type="protein sequence ID" value="MBA5777151.1"/>
    <property type="molecule type" value="Genomic_DNA"/>
</dbReference>